<dbReference type="RefSeq" id="WP_377603115.1">
    <property type="nucleotide sequence ID" value="NZ_JBHUME010000007.1"/>
</dbReference>
<dbReference type="EMBL" id="JBHUME010000007">
    <property type="protein sequence ID" value="MFD2613151.1"/>
    <property type="molecule type" value="Genomic_DNA"/>
</dbReference>
<sequence length="80" mass="7932">MPAIVGAIKILSVGPSSIVHIGDSIQLAPVSTSKTYAGAGSFNTGEVVQTNNAVSSTNTYDTDAADQNVVSLPGAGGINL</sequence>
<organism evidence="1 2">
    <name type="scientific">Paenibacillus gansuensis</name>
    <dbReference type="NCBI Taxonomy" id="306542"/>
    <lineage>
        <taxon>Bacteria</taxon>
        <taxon>Bacillati</taxon>
        <taxon>Bacillota</taxon>
        <taxon>Bacilli</taxon>
        <taxon>Bacillales</taxon>
        <taxon>Paenibacillaceae</taxon>
        <taxon>Paenibacillus</taxon>
    </lineage>
</organism>
<proteinExistence type="predicted"/>
<dbReference type="Proteomes" id="UP001597541">
    <property type="component" value="Unassembled WGS sequence"/>
</dbReference>
<dbReference type="PANTHER" id="PTHR37808">
    <property type="entry name" value="SPORE GERMINATION PROTEIN-LIKE PROTEIN YDZR-RELATED"/>
    <property type="match status" value="1"/>
</dbReference>
<dbReference type="InterPro" id="IPR019618">
    <property type="entry name" value="Spore_germination_GerPA"/>
</dbReference>
<evidence type="ECO:0000313" key="2">
    <source>
        <dbReference type="Proteomes" id="UP001597541"/>
    </source>
</evidence>
<dbReference type="Pfam" id="PF10676">
    <property type="entry name" value="gerPA"/>
    <property type="match status" value="1"/>
</dbReference>
<keyword evidence="2" id="KW-1185">Reference proteome</keyword>
<name>A0ABW5PCS6_9BACL</name>
<reference evidence="2" key="1">
    <citation type="journal article" date="2019" name="Int. J. Syst. Evol. Microbiol.">
        <title>The Global Catalogue of Microorganisms (GCM) 10K type strain sequencing project: providing services to taxonomists for standard genome sequencing and annotation.</title>
        <authorList>
            <consortium name="The Broad Institute Genomics Platform"/>
            <consortium name="The Broad Institute Genome Sequencing Center for Infectious Disease"/>
            <person name="Wu L."/>
            <person name="Ma J."/>
        </authorList>
    </citation>
    <scope>NUCLEOTIDE SEQUENCE [LARGE SCALE GENOMIC DNA]</scope>
    <source>
        <strain evidence="2">KCTC 3950</strain>
    </source>
</reference>
<protein>
    <submittedName>
        <fullName evidence="1">Spore germination protein</fullName>
    </submittedName>
</protein>
<accession>A0ABW5PCS6</accession>
<comment type="caution">
    <text evidence="1">The sequence shown here is derived from an EMBL/GenBank/DDBJ whole genome shotgun (WGS) entry which is preliminary data.</text>
</comment>
<evidence type="ECO:0000313" key="1">
    <source>
        <dbReference type="EMBL" id="MFD2613151.1"/>
    </source>
</evidence>
<dbReference type="PANTHER" id="PTHR37808:SF3">
    <property type="entry name" value="SPORE GERMINATION PROTEIN GERPA-RELATED"/>
    <property type="match status" value="1"/>
</dbReference>
<gene>
    <name evidence="1" type="ORF">ACFSUF_12020</name>
</gene>